<dbReference type="GO" id="GO:0005886">
    <property type="term" value="C:plasma membrane"/>
    <property type="evidence" value="ECO:0007669"/>
    <property type="project" value="UniProtKB-SubCell"/>
</dbReference>
<evidence type="ECO:0000256" key="3">
    <source>
        <dbReference type="ARBA" id="ARBA00022692"/>
    </source>
</evidence>
<evidence type="ECO:0000259" key="9">
    <source>
        <dbReference type="Pfam" id="PF22571"/>
    </source>
</evidence>
<dbReference type="RefSeq" id="WP_146929831.1">
    <property type="nucleotide sequence ID" value="NZ_CBCSHZ010000001.1"/>
</dbReference>
<keyword evidence="2" id="KW-1003">Cell membrane</keyword>
<organism evidence="11 12">
    <name type="scientific">Gillisia hiemivivida</name>
    <dbReference type="NCBI Taxonomy" id="291190"/>
    <lineage>
        <taxon>Bacteria</taxon>
        <taxon>Pseudomonadati</taxon>
        <taxon>Bacteroidota</taxon>
        <taxon>Flavobacteriia</taxon>
        <taxon>Flavobacteriales</taxon>
        <taxon>Flavobacteriaceae</taxon>
        <taxon>Gillisia</taxon>
    </lineage>
</organism>
<feature type="compositionally biased region" description="Acidic residues" evidence="6">
    <location>
        <begin position="525"/>
        <end position="545"/>
    </location>
</feature>
<feature type="transmembrane region" description="Helical" evidence="7">
    <location>
        <begin position="138"/>
        <end position="162"/>
    </location>
</feature>
<feature type="domain" description="Phage shock protein PspC N-terminal" evidence="8">
    <location>
        <begin position="107"/>
        <end position="165"/>
    </location>
</feature>
<keyword evidence="5 7" id="KW-0472">Membrane</keyword>
<evidence type="ECO:0000313" key="12">
    <source>
        <dbReference type="Proteomes" id="UP000321367"/>
    </source>
</evidence>
<evidence type="ECO:0000313" key="11">
    <source>
        <dbReference type="EMBL" id="TXD95310.1"/>
    </source>
</evidence>
<dbReference type="EMBL" id="VORY01000002">
    <property type="protein sequence ID" value="TXD95310.1"/>
    <property type="molecule type" value="Genomic_DNA"/>
</dbReference>
<accession>A0A5C6ZZ19</accession>
<sequence>MNKTVNINLAGIFFHIDEDAYAKLQHYLEAIKSSLTNTQGKEEIIADIEARIAELFNEKIKDKKQVIGNTEVEAVIATMGQPEDYMLDDEIFEDEPSYAKTTHTTGKQLFRDTENSYVGGVSSGLGHYLGIQAIWVRLLWFILTVASSGAFVLIYIALWIFVPEAKTTADKLSMRGEEVNISNIERKIKEGFDDVAGKVRNADYDKYGRQVKSGASSAATGISSAILAILNIFVKFIGLLILLIAGSTLIALFIGLFTVGTFGIVEAPWTDYIEMAAIGAPIWVMSLLTFFAVGIPFFFLFILGLKIMVRKLKSIGTLAKMVLLGLWLLSVIGLVFLGVKQATLRAFDGEIVITEKLPITPQDTLYLAMRSNPDYSSNTWRKDVEIKYDDNDNKIMYITDINVVVKSTKDSIGKIEIIKTADGSDYKDAKNRAKNISYNTSFAGNKLYLDSYLTSNLNEYYRDQEVKVTVYVPEGSVLFVNDNVSDYYRYSDYAGGILKYDQEEHFVKVIENETICETCPAESIDSSDDSWNNDDNWEESDSFDDDDEINVRINSDGVQINNKKKDNWEESSRFNDDDNVKVRISSDGVQINKNNDEKIKIDENGIEIKKN</sequence>
<evidence type="ECO:0000256" key="6">
    <source>
        <dbReference type="SAM" id="MobiDB-lite"/>
    </source>
</evidence>
<evidence type="ECO:0000256" key="7">
    <source>
        <dbReference type="SAM" id="Phobius"/>
    </source>
</evidence>
<dbReference type="InterPro" id="IPR054319">
    <property type="entry name" value="PspC-rel_ToastRack"/>
</dbReference>
<feature type="transmembrane region" description="Helical" evidence="7">
    <location>
        <begin position="240"/>
        <end position="262"/>
    </location>
</feature>
<gene>
    <name evidence="11" type="ORF">ES724_03930</name>
</gene>
<feature type="domain" description="PspC-related ToastRack" evidence="10">
    <location>
        <begin position="388"/>
        <end position="521"/>
    </location>
</feature>
<dbReference type="PANTHER" id="PTHR33885:SF3">
    <property type="entry name" value="PHAGE SHOCK PROTEIN C"/>
    <property type="match status" value="1"/>
</dbReference>
<comment type="subcellular location">
    <subcellularLocation>
        <location evidence="1">Cell membrane</location>
        <topology evidence="1">Single-pass membrane protein</topology>
    </subcellularLocation>
</comment>
<dbReference type="InterPro" id="IPR052027">
    <property type="entry name" value="PspC"/>
</dbReference>
<evidence type="ECO:0000256" key="4">
    <source>
        <dbReference type="ARBA" id="ARBA00022989"/>
    </source>
</evidence>
<evidence type="ECO:0000256" key="5">
    <source>
        <dbReference type="ARBA" id="ARBA00023136"/>
    </source>
</evidence>
<name>A0A5C6ZZ19_9FLAO</name>
<evidence type="ECO:0000259" key="10">
    <source>
        <dbReference type="Pfam" id="PF22744"/>
    </source>
</evidence>
<dbReference type="InterPro" id="IPR007168">
    <property type="entry name" value="Phageshock_PspC_N"/>
</dbReference>
<dbReference type="Pfam" id="PF22571">
    <property type="entry name" value="LiaI-LiaF-TM_PspC"/>
    <property type="match status" value="1"/>
</dbReference>
<dbReference type="Pfam" id="PF04024">
    <property type="entry name" value="PspC"/>
    <property type="match status" value="1"/>
</dbReference>
<dbReference type="PANTHER" id="PTHR33885">
    <property type="entry name" value="PHAGE SHOCK PROTEIN C"/>
    <property type="match status" value="1"/>
</dbReference>
<evidence type="ECO:0000256" key="2">
    <source>
        <dbReference type="ARBA" id="ARBA00022475"/>
    </source>
</evidence>
<dbReference type="InterPro" id="IPR054321">
    <property type="entry name" value="PspC-rel_TM"/>
</dbReference>
<comment type="caution">
    <text evidence="11">The sequence shown here is derived from an EMBL/GenBank/DDBJ whole genome shotgun (WGS) entry which is preliminary data.</text>
</comment>
<dbReference type="AlphaFoldDB" id="A0A5C6ZZ19"/>
<dbReference type="Proteomes" id="UP000321367">
    <property type="component" value="Unassembled WGS sequence"/>
</dbReference>
<feature type="region of interest" description="Disordered" evidence="6">
    <location>
        <begin position="521"/>
        <end position="545"/>
    </location>
</feature>
<evidence type="ECO:0000256" key="1">
    <source>
        <dbReference type="ARBA" id="ARBA00004162"/>
    </source>
</evidence>
<evidence type="ECO:0000259" key="8">
    <source>
        <dbReference type="Pfam" id="PF04024"/>
    </source>
</evidence>
<keyword evidence="3 7" id="KW-0812">Transmembrane</keyword>
<proteinExistence type="predicted"/>
<dbReference type="OrthoDB" id="5772680at2"/>
<reference evidence="11 12" key="1">
    <citation type="submission" date="2019-08" db="EMBL/GenBank/DDBJ databases">
        <title>Genome sequence of Gillisia hiemivivida IC154 (type strain).</title>
        <authorList>
            <person name="Bowman J.P."/>
        </authorList>
    </citation>
    <scope>NUCLEOTIDE SEQUENCE [LARGE SCALE GENOMIC DNA]</scope>
    <source>
        <strain evidence="11 12">IC154</strain>
    </source>
</reference>
<feature type="transmembrane region" description="Helical" evidence="7">
    <location>
        <begin position="282"/>
        <end position="305"/>
    </location>
</feature>
<feature type="domain" description="PspC-related transmembrane region" evidence="9">
    <location>
        <begin position="204"/>
        <end position="343"/>
    </location>
</feature>
<feature type="transmembrane region" description="Helical" evidence="7">
    <location>
        <begin position="317"/>
        <end position="339"/>
    </location>
</feature>
<feature type="transmembrane region" description="Helical" evidence="7">
    <location>
        <begin position="214"/>
        <end position="233"/>
    </location>
</feature>
<keyword evidence="4 7" id="KW-1133">Transmembrane helix</keyword>
<dbReference type="Pfam" id="PF22744">
    <property type="entry name" value="Toast-rack_PspC-Cterm"/>
    <property type="match status" value="1"/>
</dbReference>
<protein>
    <submittedName>
        <fullName evidence="11">PspC domain-containing protein</fullName>
    </submittedName>
</protein>
<keyword evidence="12" id="KW-1185">Reference proteome</keyword>